<dbReference type="OrthoDB" id="3513393at2759"/>
<feature type="transmembrane region" description="Helical" evidence="3">
    <location>
        <begin position="55"/>
        <end position="75"/>
    </location>
</feature>
<gene>
    <name evidence="4" type="ORF">M7I_7052</name>
</gene>
<evidence type="ECO:0000256" key="3">
    <source>
        <dbReference type="SAM" id="Phobius"/>
    </source>
</evidence>
<name>H0EW90_GLAL7</name>
<protein>
    <submittedName>
        <fullName evidence="4">Uncharacterized protein</fullName>
    </submittedName>
</protein>
<dbReference type="HOGENOM" id="CLU_310359_0_0_1"/>
<keyword evidence="3" id="KW-1133">Transmembrane helix</keyword>
<evidence type="ECO:0000256" key="2">
    <source>
        <dbReference type="SAM" id="MobiDB-lite"/>
    </source>
</evidence>
<feature type="coiled-coil region" evidence="1">
    <location>
        <begin position="304"/>
        <end position="331"/>
    </location>
</feature>
<feature type="transmembrane region" description="Helical" evidence="3">
    <location>
        <begin position="145"/>
        <end position="170"/>
    </location>
</feature>
<dbReference type="Proteomes" id="UP000005446">
    <property type="component" value="Unassembled WGS sequence"/>
</dbReference>
<keyword evidence="1" id="KW-0175">Coiled coil</keyword>
<proteinExistence type="predicted"/>
<keyword evidence="3" id="KW-0812">Transmembrane</keyword>
<keyword evidence="5" id="KW-1185">Reference proteome</keyword>
<evidence type="ECO:0000256" key="1">
    <source>
        <dbReference type="SAM" id="Coils"/>
    </source>
</evidence>
<dbReference type="InParanoid" id="H0EW90"/>
<sequence length="948" mass="107268">MERRSKPLSSSNTSSQPRKFRNPSPLPNDGLRVKPDHSDAEVLVDTRPFYAKKRFWFNLLLFAFLFYTYLGQWLIGTYYYQAHYIGAALGDAALETACAGVKKVKNPWRNLSRRDWYRLQSCLGNEDGWERQGDLMGLVKKGFRWVWWAVNPLGPVPTFLGAGFGLYWVISGGYDKLPGRTLAQVTPSSMPIFAGLMLLFIPLRIIAILLVLGCIFGPGLYSWNRARGRQATVDGEIAAAIQPSLHKTRIADRSLVEALRKALTESDIEKRAQETRYEARVRNLKAQLEYATGEGNVALFKDEVDSLKSQLRLKQKDLNLAQRNAAQALQQLEFEREGTSLSCRNEARCQLLIQKLEGERQLLFEQHAANDIMVQQAALEFGKSEAEAKRYTLRTYLQEITQAMVQQIAAGGLGKVKNQPAFKGILNNMDKTRIRELEAYKNRLEDEVHRLGGNVQIMRLGLDPKRPKPFHDLTYDAFSSGAFKVYSDLCVGAKTLTDIFISSGTPLIEWNHDPPRTDASNRRFIECIDLLDHRPILALNPKFDQYEILVQSLVRAEISRLFNRVIDLKRVITRYPAENTALYRDRVLNPLAVVGSLSRTAVLYLDDIRVLEKRYTNIEDSMLAARAARRYKIWRAMQEAIECLIKAIESFNAFPPAWREERDRPPPSFDPTKTFEDLVARLVKFEINSLEDRMLQLVTFMESERLPGTTNGQPRLAGSPSYQANWDALYTAKLYALLCRDHWYTECYPSAPSKIKLPLDHPPLLHALRREKGDVLVTAPNPFPWKLSGGALRPVTVVDAGAEGLHKTAILEDNVPSVKWSLPSPTDDEAPSSVMADYATERRYYDKHYACVAQLRTFIDASEVRRDHGPPLWRTNDVSMGLMQAKKGWLWRECVDLEVFMHANGLVVPGWPHEGGGMVPGKGFGGEGGWTGGKVVGSWEGEGDEEMV</sequence>
<feature type="coiled-coil region" evidence="1">
    <location>
        <begin position="427"/>
        <end position="454"/>
    </location>
</feature>
<feature type="region of interest" description="Disordered" evidence="2">
    <location>
        <begin position="1"/>
        <end position="33"/>
    </location>
</feature>
<feature type="compositionally biased region" description="Polar residues" evidence="2">
    <location>
        <begin position="7"/>
        <end position="17"/>
    </location>
</feature>
<dbReference type="AlphaFoldDB" id="H0EW90"/>
<reference evidence="4 5" key="1">
    <citation type="journal article" date="2012" name="Eukaryot. Cell">
        <title>Genome sequence of the fungus Glarea lozoyensis: the first genome sequence of a species from the Helotiaceae family.</title>
        <authorList>
            <person name="Youssar L."/>
            <person name="Gruening B.A."/>
            <person name="Erxleben A."/>
            <person name="Guenther S."/>
            <person name="Huettel W."/>
        </authorList>
    </citation>
    <scope>NUCLEOTIDE SEQUENCE [LARGE SCALE GENOMIC DNA]</scope>
    <source>
        <strain evidence="5">ATCC 74030 / MF5533</strain>
    </source>
</reference>
<comment type="caution">
    <text evidence="4">The sequence shown here is derived from an EMBL/GenBank/DDBJ whole genome shotgun (WGS) entry which is preliminary data.</text>
</comment>
<keyword evidence="3" id="KW-0472">Membrane</keyword>
<feature type="transmembrane region" description="Helical" evidence="3">
    <location>
        <begin position="190"/>
        <end position="221"/>
    </location>
</feature>
<evidence type="ECO:0000313" key="5">
    <source>
        <dbReference type="Proteomes" id="UP000005446"/>
    </source>
</evidence>
<organism evidence="4 5">
    <name type="scientific">Glarea lozoyensis (strain ATCC 74030 / MF5533)</name>
    <dbReference type="NCBI Taxonomy" id="1104152"/>
    <lineage>
        <taxon>Eukaryota</taxon>
        <taxon>Fungi</taxon>
        <taxon>Dikarya</taxon>
        <taxon>Ascomycota</taxon>
        <taxon>Pezizomycotina</taxon>
        <taxon>Leotiomycetes</taxon>
        <taxon>Helotiales</taxon>
        <taxon>Helotiaceae</taxon>
        <taxon>Glarea</taxon>
    </lineage>
</organism>
<dbReference type="EMBL" id="AGUE01000203">
    <property type="protein sequence ID" value="EHK97210.1"/>
    <property type="molecule type" value="Genomic_DNA"/>
</dbReference>
<evidence type="ECO:0000313" key="4">
    <source>
        <dbReference type="EMBL" id="EHK97210.1"/>
    </source>
</evidence>
<accession>H0EW90</accession>